<proteinExistence type="predicted"/>
<accession>A0A6I9REB5</accession>
<gene>
    <name evidence="7" type="primary">LOC105047780</name>
</gene>
<evidence type="ECO:0000256" key="1">
    <source>
        <dbReference type="ARBA" id="ARBA00022723"/>
    </source>
</evidence>
<dbReference type="RefSeq" id="XP_010925171.2">
    <property type="nucleotide sequence ID" value="XM_010926869.2"/>
</dbReference>
<dbReference type="GO" id="GO:0003729">
    <property type="term" value="F:mRNA binding"/>
    <property type="evidence" value="ECO:0007669"/>
    <property type="project" value="TreeGrafter"/>
</dbReference>
<feature type="domain" description="RanBP2-type" evidence="5">
    <location>
        <begin position="114"/>
        <end position="145"/>
    </location>
</feature>
<dbReference type="InterPro" id="IPR036443">
    <property type="entry name" value="Znf_RanBP2_sf"/>
</dbReference>
<dbReference type="PANTHER" id="PTHR23111">
    <property type="entry name" value="ZINC FINGER PROTEIN"/>
    <property type="match status" value="1"/>
</dbReference>
<dbReference type="SMART" id="SM00547">
    <property type="entry name" value="ZnF_RBZ"/>
    <property type="match status" value="3"/>
</dbReference>
<dbReference type="OrthoDB" id="448399at2759"/>
<dbReference type="GO" id="GO:0008270">
    <property type="term" value="F:zinc ion binding"/>
    <property type="evidence" value="ECO:0007669"/>
    <property type="project" value="UniProtKB-KW"/>
</dbReference>
<dbReference type="Proteomes" id="UP000504607">
    <property type="component" value="Chromosome 6"/>
</dbReference>
<feature type="domain" description="RanBP2-type" evidence="5">
    <location>
        <begin position="21"/>
        <end position="50"/>
    </location>
</feature>
<keyword evidence="3" id="KW-0862">Zinc</keyword>
<dbReference type="GO" id="GO:0005737">
    <property type="term" value="C:cytoplasm"/>
    <property type="evidence" value="ECO:0007669"/>
    <property type="project" value="TreeGrafter"/>
</dbReference>
<dbReference type="Gene3D" id="4.10.1060.10">
    <property type="entry name" value="Zinc finger, RanBP2-type"/>
    <property type="match status" value="3"/>
</dbReference>
<keyword evidence="1" id="KW-0479">Metal-binding</keyword>
<evidence type="ECO:0000313" key="6">
    <source>
        <dbReference type="Proteomes" id="UP000504607"/>
    </source>
</evidence>
<evidence type="ECO:0000313" key="7">
    <source>
        <dbReference type="RefSeq" id="XP_010925171.2"/>
    </source>
</evidence>
<protein>
    <submittedName>
        <fullName evidence="7">Zinc finger Ran-binding domain-containing protein 2</fullName>
    </submittedName>
</protein>
<dbReference type="PROSITE" id="PS50199">
    <property type="entry name" value="ZF_RANBP2_2"/>
    <property type="match status" value="3"/>
</dbReference>
<dbReference type="PANTHER" id="PTHR23111:SF96">
    <property type="entry name" value="OS01G0555100 PROTEIN"/>
    <property type="match status" value="1"/>
</dbReference>
<dbReference type="AlphaFoldDB" id="A0A6I9REB5"/>
<organism evidence="6 7">
    <name type="scientific">Elaeis guineensis var. tenera</name>
    <name type="common">Oil palm</name>
    <dbReference type="NCBI Taxonomy" id="51953"/>
    <lineage>
        <taxon>Eukaryota</taxon>
        <taxon>Viridiplantae</taxon>
        <taxon>Streptophyta</taxon>
        <taxon>Embryophyta</taxon>
        <taxon>Tracheophyta</taxon>
        <taxon>Spermatophyta</taxon>
        <taxon>Magnoliopsida</taxon>
        <taxon>Liliopsida</taxon>
        <taxon>Arecaceae</taxon>
        <taxon>Arecoideae</taxon>
        <taxon>Cocoseae</taxon>
        <taxon>Elaeidinae</taxon>
        <taxon>Elaeis</taxon>
    </lineage>
</organism>
<feature type="domain" description="RanBP2-type" evidence="5">
    <location>
        <begin position="66"/>
        <end position="94"/>
    </location>
</feature>
<reference evidence="7" key="1">
    <citation type="submission" date="2025-08" db="UniProtKB">
        <authorList>
            <consortium name="RefSeq"/>
        </authorList>
    </citation>
    <scope>IDENTIFICATION</scope>
</reference>
<dbReference type="PROSITE" id="PS01358">
    <property type="entry name" value="ZF_RANBP2_1"/>
    <property type="match status" value="2"/>
</dbReference>
<dbReference type="InParanoid" id="A0A6I9REB5"/>
<dbReference type="Pfam" id="PF00641">
    <property type="entry name" value="Zn_ribbon_RanBP"/>
    <property type="match status" value="3"/>
</dbReference>
<evidence type="ECO:0000256" key="4">
    <source>
        <dbReference type="PROSITE-ProRule" id="PRU00322"/>
    </source>
</evidence>
<sequence>MFVHVSMQEDYVRSRENMERKPGDWNCRSCQYVNFCRRDSCQRCGEPKLGVDRPDYTSISGVWDVKPGDWYCSCGVHNYASRSNCFKCGAAKDDSTAAVAHSWGFGYGAPAGWKSGDWICTRFGCNKHNYASRTECYWCNAPKDHGAGYQGENCNR</sequence>
<dbReference type="InterPro" id="IPR001876">
    <property type="entry name" value="Znf_RanBP2"/>
</dbReference>
<dbReference type="KEGG" id="egu:105047780"/>
<name>A0A6I9REB5_ELAGV</name>
<evidence type="ECO:0000259" key="5">
    <source>
        <dbReference type="PROSITE" id="PS50199"/>
    </source>
</evidence>
<evidence type="ECO:0000256" key="2">
    <source>
        <dbReference type="ARBA" id="ARBA00022771"/>
    </source>
</evidence>
<dbReference type="SUPFAM" id="SSF90209">
    <property type="entry name" value="Ran binding protein zinc finger-like"/>
    <property type="match status" value="3"/>
</dbReference>
<evidence type="ECO:0000256" key="3">
    <source>
        <dbReference type="ARBA" id="ARBA00022833"/>
    </source>
</evidence>
<keyword evidence="6" id="KW-1185">Reference proteome</keyword>
<keyword evidence="2 4" id="KW-0863">Zinc-finger</keyword>